<dbReference type="SUPFAM" id="SSF56112">
    <property type="entry name" value="Protein kinase-like (PK-like)"/>
    <property type="match status" value="1"/>
</dbReference>
<feature type="signal peptide" evidence="2">
    <location>
        <begin position="1"/>
        <end position="19"/>
    </location>
</feature>
<dbReference type="GeneID" id="72002425"/>
<evidence type="ECO:0000256" key="1">
    <source>
        <dbReference type="SAM" id="MobiDB-lite"/>
    </source>
</evidence>
<feature type="chain" id="PRO_5045670932" description="Protein kinase domain-containing protein" evidence="2">
    <location>
        <begin position="20"/>
        <end position="264"/>
    </location>
</feature>
<feature type="region of interest" description="Disordered" evidence="1">
    <location>
        <begin position="234"/>
        <end position="264"/>
    </location>
</feature>
<comment type="caution">
    <text evidence="3">The sequence shown here is derived from an EMBL/GenBank/DDBJ whole genome shotgun (WGS) entry which is preliminary data.</text>
</comment>
<dbReference type="Proteomes" id="UP000814176">
    <property type="component" value="Unassembled WGS sequence"/>
</dbReference>
<dbReference type="EMBL" id="JADCUA010000016">
    <property type="protein sequence ID" value="KAH9834192.1"/>
    <property type="molecule type" value="Genomic_DNA"/>
</dbReference>
<reference evidence="3 4" key="1">
    <citation type="journal article" date="2021" name="Environ. Microbiol.">
        <title>Gene family expansions and transcriptome signatures uncover fungal adaptations to wood decay.</title>
        <authorList>
            <person name="Hage H."/>
            <person name="Miyauchi S."/>
            <person name="Viragh M."/>
            <person name="Drula E."/>
            <person name="Min B."/>
            <person name="Chaduli D."/>
            <person name="Navarro D."/>
            <person name="Favel A."/>
            <person name="Norest M."/>
            <person name="Lesage-Meessen L."/>
            <person name="Balint B."/>
            <person name="Merenyi Z."/>
            <person name="de Eugenio L."/>
            <person name="Morin E."/>
            <person name="Martinez A.T."/>
            <person name="Baldrian P."/>
            <person name="Stursova M."/>
            <person name="Martinez M.J."/>
            <person name="Novotny C."/>
            <person name="Magnuson J.K."/>
            <person name="Spatafora J.W."/>
            <person name="Maurice S."/>
            <person name="Pangilinan J."/>
            <person name="Andreopoulos W."/>
            <person name="LaButti K."/>
            <person name="Hundley H."/>
            <person name="Na H."/>
            <person name="Kuo A."/>
            <person name="Barry K."/>
            <person name="Lipzen A."/>
            <person name="Henrissat B."/>
            <person name="Riley R."/>
            <person name="Ahrendt S."/>
            <person name="Nagy L.G."/>
            <person name="Grigoriev I.V."/>
            <person name="Martin F."/>
            <person name="Rosso M.N."/>
        </authorList>
    </citation>
    <scope>NUCLEOTIDE SEQUENCE [LARGE SCALE GENOMIC DNA]</scope>
    <source>
        <strain evidence="3 4">CIRM-BRFM 1785</strain>
    </source>
</reference>
<evidence type="ECO:0000313" key="4">
    <source>
        <dbReference type="Proteomes" id="UP000814176"/>
    </source>
</evidence>
<keyword evidence="2" id="KW-0732">Signal</keyword>
<evidence type="ECO:0000313" key="3">
    <source>
        <dbReference type="EMBL" id="KAH9834192.1"/>
    </source>
</evidence>
<protein>
    <recommendedName>
        <fullName evidence="5">Protein kinase domain-containing protein</fullName>
    </recommendedName>
</protein>
<evidence type="ECO:0008006" key="5">
    <source>
        <dbReference type="Google" id="ProtNLM"/>
    </source>
</evidence>
<dbReference type="InterPro" id="IPR011009">
    <property type="entry name" value="Kinase-like_dom_sf"/>
</dbReference>
<gene>
    <name evidence="3" type="ORF">C8Q71DRAFT_725372</name>
</gene>
<dbReference type="RefSeq" id="XP_047776848.1">
    <property type="nucleotide sequence ID" value="XM_047921693.1"/>
</dbReference>
<accession>A0ABQ8KAL2</accession>
<sequence length="264" mass="29160">MRLPLLLSLLSCLTLFVYCAPTPFKADLDLALRELDDLVERSGADDALRSLTRRADQLIAINLHGHQLTLQRFANQGNSHSIVYTVATPGPLHGDFAKTNVAENELRATTAAGAVKLSGVDSTGRRWMIVQRSPGMPITHTGAFRSVQHDQAHCDAMLHHAARLAATTMVHYWHHTQGWLQNDPNPQNVLFDDHMSVAYLIDWGQATYTHTPPNQAHIEAEAYHMFSSHGFCRSHAPPPMGPPRGKAHGTSTTKGSSRRVAMHF</sequence>
<evidence type="ECO:0000256" key="2">
    <source>
        <dbReference type="SAM" id="SignalP"/>
    </source>
</evidence>
<keyword evidence="4" id="KW-1185">Reference proteome</keyword>
<name>A0ABQ8KAL2_9APHY</name>
<proteinExistence type="predicted"/>
<organism evidence="3 4">
    <name type="scientific">Rhodofomes roseus</name>
    <dbReference type="NCBI Taxonomy" id="34475"/>
    <lineage>
        <taxon>Eukaryota</taxon>
        <taxon>Fungi</taxon>
        <taxon>Dikarya</taxon>
        <taxon>Basidiomycota</taxon>
        <taxon>Agaricomycotina</taxon>
        <taxon>Agaricomycetes</taxon>
        <taxon>Polyporales</taxon>
        <taxon>Rhodofomes</taxon>
    </lineage>
</organism>